<keyword evidence="3" id="KW-1185">Reference proteome</keyword>
<dbReference type="OrthoDB" id="2007396at2"/>
<sequence>MKLKRDYMHEIKDRTAERNRYASIMHKLEELRDELIWQRTKLQEYVKSPVEQYMLAGGSSEDWKGANFTIAVEKKNTLNSALGNYAGDAATLNSQIDRAIQDVSNKIDALNREIDRLWDKWEHAPEHEPDPEPRNN</sequence>
<gene>
    <name evidence="2" type="ORF">SAMN02910451_02688</name>
</gene>
<dbReference type="AlphaFoldDB" id="A0A1G5G3M5"/>
<evidence type="ECO:0008006" key="4">
    <source>
        <dbReference type="Google" id="ProtNLM"/>
    </source>
</evidence>
<accession>A0A1G5G3M5</accession>
<evidence type="ECO:0000313" key="3">
    <source>
        <dbReference type="Proteomes" id="UP000183047"/>
    </source>
</evidence>
<evidence type="ECO:0000256" key="1">
    <source>
        <dbReference type="SAM" id="Coils"/>
    </source>
</evidence>
<reference evidence="3" key="1">
    <citation type="submission" date="2016-10" db="EMBL/GenBank/DDBJ databases">
        <authorList>
            <person name="Varghese N."/>
            <person name="Submissions S."/>
        </authorList>
    </citation>
    <scope>NUCLEOTIDE SEQUENCE [LARGE SCALE GENOMIC DNA]</scope>
    <source>
        <strain evidence="3">XBD2006</strain>
    </source>
</reference>
<dbReference type="EMBL" id="FMUR01000018">
    <property type="protein sequence ID" value="SCY45959.1"/>
    <property type="molecule type" value="Genomic_DNA"/>
</dbReference>
<dbReference type="Proteomes" id="UP000183047">
    <property type="component" value="Unassembled WGS sequence"/>
</dbReference>
<dbReference type="RefSeq" id="WP_074463106.1">
    <property type="nucleotide sequence ID" value="NZ_FMUR01000018.1"/>
</dbReference>
<feature type="coiled-coil region" evidence="1">
    <location>
        <begin position="93"/>
        <end position="120"/>
    </location>
</feature>
<keyword evidence="1" id="KW-0175">Coiled coil</keyword>
<name>A0A1G5G3M5_9FIRM</name>
<protein>
    <recommendedName>
        <fullName evidence="4">DUF5082 domain-containing protein</fullName>
    </recommendedName>
</protein>
<evidence type="ECO:0000313" key="2">
    <source>
        <dbReference type="EMBL" id="SCY45959.1"/>
    </source>
</evidence>
<organism evidence="2 3">
    <name type="scientific">Butyrivibrio hungatei</name>
    <dbReference type="NCBI Taxonomy" id="185008"/>
    <lineage>
        <taxon>Bacteria</taxon>
        <taxon>Bacillati</taxon>
        <taxon>Bacillota</taxon>
        <taxon>Clostridia</taxon>
        <taxon>Lachnospirales</taxon>
        <taxon>Lachnospiraceae</taxon>
        <taxon>Butyrivibrio</taxon>
    </lineage>
</organism>
<proteinExistence type="predicted"/>